<proteinExistence type="predicted"/>
<feature type="domain" description="NAD-dependent epimerase/dehydratase" evidence="1">
    <location>
        <begin position="8"/>
        <end position="250"/>
    </location>
</feature>
<dbReference type="InterPro" id="IPR001509">
    <property type="entry name" value="Epimerase_deHydtase"/>
</dbReference>
<dbReference type="InterPro" id="IPR036291">
    <property type="entry name" value="NAD(P)-bd_dom_sf"/>
</dbReference>
<dbReference type="PANTHER" id="PTHR43245">
    <property type="entry name" value="BIFUNCTIONAL POLYMYXIN RESISTANCE PROTEIN ARNA"/>
    <property type="match status" value="1"/>
</dbReference>
<evidence type="ECO:0000313" key="3">
    <source>
        <dbReference type="Proteomes" id="UP001356428"/>
    </source>
</evidence>
<dbReference type="PANTHER" id="PTHR43245:SF13">
    <property type="entry name" value="UDP-D-APIOSE_UDP-D-XYLOSE SYNTHASE 2"/>
    <property type="match status" value="1"/>
</dbReference>
<dbReference type="InterPro" id="IPR050177">
    <property type="entry name" value="Lipid_A_modif_metabolic_enz"/>
</dbReference>
<reference evidence="2 3" key="1">
    <citation type="submission" date="2022-10" db="EMBL/GenBank/DDBJ databases">
        <title>The complete genomes of actinobacterial strains from the NBC collection.</title>
        <authorList>
            <person name="Joergensen T.S."/>
            <person name="Alvarez Arevalo M."/>
            <person name="Sterndorff E.B."/>
            <person name="Faurdal D."/>
            <person name="Vuksanovic O."/>
            <person name="Mourched A.-S."/>
            <person name="Charusanti P."/>
            <person name="Shaw S."/>
            <person name="Blin K."/>
            <person name="Weber T."/>
        </authorList>
    </citation>
    <scope>NUCLEOTIDE SEQUENCE [LARGE SCALE GENOMIC DNA]</scope>
    <source>
        <strain evidence="2 3">NBC 01792</strain>
    </source>
</reference>
<dbReference type="Gene3D" id="3.40.50.720">
    <property type="entry name" value="NAD(P)-binding Rossmann-like Domain"/>
    <property type="match status" value="1"/>
</dbReference>
<dbReference type="EMBL" id="CP109083">
    <property type="protein sequence ID" value="WSB09991.1"/>
    <property type="molecule type" value="Genomic_DNA"/>
</dbReference>
<name>A0ABZ1F0X7_9ACTN</name>
<evidence type="ECO:0000313" key="2">
    <source>
        <dbReference type="EMBL" id="WSB09991.1"/>
    </source>
</evidence>
<dbReference type="Proteomes" id="UP001356428">
    <property type="component" value="Chromosome"/>
</dbReference>
<keyword evidence="3" id="KW-1185">Reference proteome</keyword>
<evidence type="ECO:0000259" key="1">
    <source>
        <dbReference type="Pfam" id="PF01370"/>
    </source>
</evidence>
<dbReference type="Pfam" id="PF01370">
    <property type="entry name" value="Epimerase"/>
    <property type="match status" value="1"/>
</dbReference>
<dbReference type="RefSeq" id="WP_326703836.1">
    <property type="nucleotide sequence ID" value="NZ_CP109083.1"/>
</dbReference>
<protein>
    <submittedName>
        <fullName evidence="2">NAD-dependent epimerase/dehydratase</fullName>
    </submittedName>
</protein>
<accession>A0ABZ1F0X7</accession>
<organism evidence="2 3">
    <name type="scientific">Streptomyces cyaneofuscatus</name>
    <dbReference type="NCBI Taxonomy" id="66883"/>
    <lineage>
        <taxon>Bacteria</taxon>
        <taxon>Bacillati</taxon>
        <taxon>Actinomycetota</taxon>
        <taxon>Actinomycetes</taxon>
        <taxon>Kitasatosporales</taxon>
        <taxon>Streptomycetaceae</taxon>
        <taxon>Streptomyces</taxon>
    </lineage>
</organism>
<dbReference type="SUPFAM" id="SSF51735">
    <property type="entry name" value="NAD(P)-binding Rossmann-fold domains"/>
    <property type="match status" value="1"/>
</dbReference>
<gene>
    <name evidence="2" type="ORF">OG849_23520</name>
</gene>
<sequence length="335" mass="35116">MAVTPPLIVLLGATGFVGSAVLRELAAEPVRIRAVSRRPAVVPAGSGDRVEVRTADLTAPGAVAEALDGADIVVHTLLHSAGATTWRVEDGDTGAERLNVGVAQDVVEALRARRTEGAPPVRVLFAGAASQVGPLDKEVLDGTETDRPKGAYDRQKLRAERLLLDADAEGVLRAASLRLPTVFGYGPSSTARDKGVVSAMVRRALAGEPLTMWHDGTVRRDLLYVEDAARAFVAALDHMDELAGRHWLLGTGAGRPLGEVFRTVADLAAGRTGEPAVPVVSVEPPAHAEAGDFRSVTVDSSAFRAVTGWQPRTSLDEALRHTVAFQADGGEGALS</sequence>